<gene>
    <name evidence="9" type="ORF">VZT92_002139</name>
</gene>
<dbReference type="AlphaFoldDB" id="A0AAW1FZ93"/>
<keyword evidence="4" id="KW-0862">Zinc</keyword>
<keyword evidence="3 5" id="KW-0863">Zinc-finger</keyword>
<feature type="region of interest" description="Disordered" evidence="7">
    <location>
        <begin position="61"/>
        <end position="85"/>
    </location>
</feature>
<evidence type="ECO:0000256" key="6">
    <source>
        <dbReference type="SAM" id="Coils"/>
    </source>
</evidence>
<evidence type="ECO:0000259" key="8">
    <source>
        <dbReference type="PROSITE" id="PS50157"/>
    </source>
</evidence>
<keyword evidence="1" id="KW-0479">Metal-binding</keyword>
<keyword evidence="6" id="KW-0175">Coiled coil</keyword>
<dbReference type="FunFam" id="3.30.160.60:FF:000624">
    <property type="entry name" value="zinc finger protein 697"/>
    <property type="match status" value="1"/>
</dbReference>
<dbReference type="InterPro" id="IPR036236">
    <property type="entry name" value="Znf_C2H2_sf"/>
</dbReference>
<protein>
    <recommendedName>
        <fullName evidence="8">C2H2-type domain-containing protein</fullName>
    </recommendedName>
</protein>
<organism evidence="9 10">
    <name type="scientific">Zoarces viviparus</name>
    <name type="common">Viviparous eelpout</name>
    <name type="synonym">Blennius viviparus</name>
    <dbReference type="NCBI Taxonomy" id="48416"/>
    <lineage>
        <taxon>Eukaryota</taxon>
        <taxon>Metazoa</taxon>
        <taxon>Chordata</taxon>
        <taxon>Craniata</taxon>
        <taxon>Vertebrata</taxon>
        <taxon>Euteleostomi</taxon>
        <taxon>Actinopterygii</taxon>
        <taxon>Neopterygii</taxon>
        <taxon>Teleostei</taxon>
        <taxon>Neoteleostei</taxon>
        <taxon>Acanthomorphata</taxon>
        <taxon>Eupercaria</taxon>
        <taxon>Perciformes</taxon>
        <taxon>Cottioidei</taxon>
        <taxon>Zoarcales</taxon>
        <taxon>Zoarcidae</taxon>
        <taxon>Zoarcinae</taxon>
        <taxon>Zoarces</taxon>
    </lineage>
</organism>
<keyword evidence="2" id="KW-0677">Repeat</keyword>
<accession>A0AAW1FZ93</accession>
<keyword evidence="10" id="KW-1185">Reference proteome</keyword>
<reference evidence="9 10" key="1">
    <citation type="journal article" date="2024" name="Genome Biol. Evol.">
        <title>Chromosome-level genome assembly of the viviparous eelpout Zoarces viviparus.</title>
        <authorList>
            <person name="Fuhrmann N."/>
            <person name="Brasseur M.V."/>
            <person name="Bakowski C.E."/>
            <person name="Podsiadlowski L."/>
            <person name="Prost S."/>
            <person name="Krehenwinkel H."/>
            <person name="Mayer C."/>
        </authorList>
    </citation>
    <scope>NUCLEOTIDE SEQUENCE [LARGE SCALE GENOMIC DNA]</scope>
    <source>
        <strain evidence="9">NO-MEL_2022_Ind0_liver</strain>
    </source>
</reference>
<dbReference type="Gene3D" id="3.30.160.60">
    <property type="entry name" value="Classic Zinc Finger"/>
    <property type="match status" value="1"/>
</dbReference>
<feature type="compositionally biased region" description="Basic and acidic residues" evidence="7">
    <location>
        <begin position="67"/>
        <end position="85"/>
    </location>
</feature>
<evidence type="ECO:0000256" key="1">
    <source>
        <dbReference type="ARBA" id="ARBA00022723"/>
    </source>
</evidence>
<dbReference type="EMBL" id="JBCEZU010000013">
    <property type="protein sequence ID" value="KAK9539635.1"/>
    <property type="molecule type" value="Genomic_DNA"/>
</dbReference>
<evidence type="ECO:0000256" key="4">
    <source>
        <dbReference type="ARBA" id="ARBA00022833"/>
    </source>
</evidence>
<feature type="region of interest" description="Disordered" evidence="7">
    <location>
        <begin position="256"/>
        <end position="297"/>
    </location>
</feature>
<comment type="caution">
    <text evidence="9">The sequence shown here is derived from an EMBL/GenBank/DDBJ whole genome shotgun (WGS) entry which is preliminary data.</text>
</comment>
<evidence type="ECO:0000313" key="9">
    <source>
        <dbReference type="EMBL" id="KAK9539635.1"/>
    </source>
</evidence>
<dbReference type="InterPro" id="IPR013087">
    <property type="entry name" value="Znf_C2H2_type"/>
</dbReference>
<dbReference type="PROSITE" id="PS00028">
    <property type="entry name" value="ZINC_FINGER_C2H2_1"/>
    <property type="match status" value="1"/>
</dbReference>
<sequence>MSADDFQTKYSSVMESMLKSAIAETTKLFETMVDELKAEISRVKKENEDLKIRCSHFENARNQPTVHSRERDPLHGPSDVSEKRDRAVQCDLVPLRTMLVEQCQPLVHSSLQNQEQQCSYEQMEHSLQDHTYGEGTTQMTFIIVKQEDSYDDSSQQSVLKQEEDESLVCGQVLSEQAGSPQASATENEGILELPYLGMDSGLQGAQNQSSELEHSQVLSLAAIKDNIEEVSEMSEEPNDIQEKASLSCENCVILEEDSPDSRPSTSSKLSAPVVENSPKAINKTEQPALKGTAGEPTYNSDEEIISIAVQDFASSNDPPMEEEESTALIHLTPITTKDTSDPHLQMSKAQFLAQLAVTPVPEEPKQVSSDDSVKATAAEISTSEKKRHKYIHTGEKPHSCPHCPKNFTQSGHLKKHVKNVHKVL</sequence>
<evidence type="ECO:0000256" key="7">
    <source>
        <dbReference type="SAM" id="MobiDB-lite"/>
    </source>
</evidence>
<dbReference type="Proteomes" id="UP001488805">
    <property type="component" value="Unassembled WGS sequence"/>
</dbReference>
<dbReference type="SUPFAM" id="SSF57667">
    <property type="entry name" value="beta-beta-alpha zinc fingers"/>
    <property type="match status" value="1"/>
</dbReference>
<dbReference type="GO" id="GO:0008270">
    <property type="term" value="F:zinc ion binding"/>
    <property type="evidence" value="ECO:0007669"/>
    <property type="project" value="UniProtKB-KW"/>
</dbReference>
<evidence type="ECO:0000313" key="10">
    <source>
        <dbReference type="Proteomes" id="UP001488805"/>
    </source>
</evidence>
<dbReference type="PROSITE" id="PS50157">
    <property type="entry name" value="ZINC_FINGER_C2H2_2"/>
    <property type="match status" value="1"/>
</dbReference>
<dbReference type="SMART" id="SM00355">
    <property type="entry name" value="ZnF_C2H2"/>
    <property type="match status" value="1"/>
</dbReference>
<name>A0AAW1FZ93_ZOAVI</name>
<feature type="domain" description="C2H2-type" evidence="8">
    <location>
        <begin position="398"/>
        <end position="424"/>
    </location>
</feature>
<proteinExistence type="predicted"/>
<evidence type="ECO:0000256" key="2">
    <source>
        <dbReference type="ARBA" id="ARBA00022737"/>
    </source>
</evidence>
<evidence type="ECO:0000256" key="5">
    <source>
        <dbReference type="PROSITE-ProRule" id="PRU00042"/>
    </source>
</evidence>
<evidence type="ECO:0000256" key="3">
    <source>
        <dbReference type="ARBA" id="ARBA00022771"/>
    </source>
</evidence>
<feature type="coiled-coil region" evidence="6">
    <location>
        <begin position="33"/>
        <end position="60"/>
    </location>
</feature>